<feature type="domain" description="PiggyBac transposable element-derived protein" evidence="1">
    <location>
        <begin position="48"/>
        <end position="96"/>
    </location>
</feature>
<reference evidence="2 3" key="1">
    <citation type="submission" date="2015-01" db="EMBL/GenBank/DDBJ databases">
        <title>Evolution of Trichinella species and genotypes.</title>
        <authorList>
            <person name="Korhonen P.K."/>
            <person name="Edoardo P."/>
            <person name="Giuseppe L.R."/>
            <person name="Gasser R.B."/>
        </authorList>
    </citation>
    <scope>NUCLEOTIDE SEQUENCE [LARGE SCALE GENOMIC DNA]</scope>
    <source>
        <strain evidence="2">ISS13</strain>
    </source>
</reference>
<dbReference type="Pfam" id="PF13843">
    <property type="entry name" value="DDE_Tnp_1_7"/>
    <property type="match status" value="1"/>
</dbReference>
<name>A0A0V1F119_TRIPS</name>
<accession>A0A0V1F119</accession>
<proteinExistence type="predicted"/>
<protein>
    <recommendedName>
        <fullName evidence="1">PiggyBac transposable element-derived protein domain-containing protein</fullName>
    </recommendedName>
</protein>
<evidence type="ECO:0000313" key="2">
    <source>
        <dbReference type="EMBL" id="KRY79599.1"/>
    </source>
</evidence>
<evidence type="ECO:0000313" key="3">
    <source>
        <dbReference type="Proteomes" id="UP000054632"/>
    </source>
</evidence>
<evidence type="ECO:0000259" key="1">
    <source>
        <dbReference type="Pfam" id="PF13843"/>
    </source>
</evidence>
<dbReference type="Proteomes" id="UP000054632">
    <property type="component" value="Unassembled WGS sequence"/>
</dbReference>
<dbReference type="EMBL" id="JYDR01000001">
    <property type="protein sequence ID" value="KRY79599.1"/>
    <property type="molecule type" value="Genomic_DNA"/>
</dbReference>
<comment type="caution">
    <text evidence="2">The sequence shown here is derived from an EMBL/GenBank/DDBJ whole genome shotgun (WGS) entry which is preliminary data.</text>
</comment>
<dbReference type="AlphaFoldDB" id="A0A0V1F119"/>
<dbReference type="InterPro" id="IPR029526">
    <property type="entry name" value="PGBD"/>
</dbReference>
<sequence>MSYPLVEDLLKQKLTKYDSCVICAERNKNLILLGNVHHDGSIVFIGQREKLEIVFYNKTKSGVNHVDQLAQFYNTARRTQRWPLAIFFYLLNISVIKASAIHYHNSDESFKRKNFMKNHSISAASTLFFTAIRVTAIELKKDVNFVLERKEEGLSSRQRMFVNVHYHAFRVSTYHYKVCTFERTKANAIYEL</sequence>
<organism evidence="2 3">
    <name type="scientific">Trichinella pseudospiralis</name>
    <name type="common">Parasitic roundworm</name>
    <dbReference type="NCBI Taxonomy" id="6337"/>
    <lineage>
        <taxon>Eukaryota</taxon>
        <taxon>Metazoa</taxon>
        <taxon>Ecdysozoa</taxon>
        <taxon>Nematoda</taxon>
        <taxon>Enoplea</taxon>
        <taxon>Dorylaimia</taxon>
        <taxon>Trichinellida</taxon>
        <taxon>Trichinellidae</taxon>
        <taxon>Trichinella</taxon>
    </lineage>
</organism>
<gene>
    <name evidence="2" type="ORF">T4A_6246</name>
</gene>